<dbReference type="PROSITE" id="PS50975">
    <property type="entry name" value="ATP_GRASP"/>
    <property type="match status" value="1"/>
</dbReference>
<accession>A0A1E3H4X1</accession>
<evidence type="ECO:0000256" key="1">
    <source>
        <dbReference type="ARBA" id="ARBA00022723"/>
    </source>
</evidence>
<dbReference type="GO" id="GO:0046872">
    <property type="term" value="F:metal ion binding"/>
    <property type="evidence" value="ECO:0007669"/>
    <property type="project" value="UniProtKB-KW"/>
</dbReference>
<dbReference type="Gene3D" id="3.40.50.20">
    <property type="match status" value="1"/>
</dbReference>
<dbReference type="NCBIfam" id="TIGR00768">
    <property type="entry name" value="rimK_fam"/>
    <property type="match status" value="1"/>
</dbReference>
<dbReference type="PANTHER" id="PTHR21621:SF0">
    <property type="entry name" value="BETA-CITRYLGLUTAMATE SYNTHASE B-RELATED"/>
    <property type="match status" value="1"/>
</dbReference>
<dbReference type="Gene3D" id="3.30.470.20">
    <property type="entry name" value="ATP-grasp fold, B domain"/>
    <property type="match status" value="1"/>
</dbReference>
<keyword evidence="7" id="KW-1185">Reference proteome</keyword>
<keyword evidence="2 4" id="KW-0547">Nucleotide-binding</keyword>
<dbReference type="SUPFAM" id="SSF56059">
    <property type="entry name" value="Glutathione synthetase ATP-binding domain-like"/>
    <property type="match status" value="1"/>
</dbReference>
<dbReference type="InterPro" id="IPR004666">
    <property type="entry name" value="Rp_bS6_RimK/Lys_biosynth_LsyX"/>
</dbReference>
<keyword evidence="6" id="KW-0436">Ligase</keyword>
<dbReference type="Proteomes" id="UP000094622">
    <property type="component" value="Unassembled WGS sequence"/>
</dbReference>
<dbReference type="InterPro" id="IPR013651">
    <property type="entry name" value="ATP-grasp_RimK-type"/>
</dbReference>
<keyword evidence="1" id="KW-0479">Metal-binding</keyword>
<dbReference type="RefSeq" id="WP_083255558.1">
    <property type="nucleotide sequence ID" value="NZ_MCRJ01000023.1"/>
</dbReference>
<evidence type="ECO:0000313" key="7">
    <source>
        <dbReference type="Proteomes" id="UP000094622"/>
    </source>
</evidence>
<keyword evidence="3 4" id="KW-0067">ATP-binding</keyword>
<evidence type="ECO:0000256" key="4">
    <source>
        <dbReference type="PROSITE-ProRule" id="PRU00409"/>
    </source>
</evidence>
<dbReference type="GO" id="GO:0005737">
    <property type="term" value="C:cytoplasm"/>
    <property type="evidence" value="ECO:0007669"/>
    <property type="project" value="TreeGrafter"/>
</dbReference>
<protein>
    <submittedName>
        <fullName evidence="6">Alpha-aminoadipate--LysW ligase LysX</fullName>
        <ecNumber evidence="6">6.3.2.-</ecNumber>
    </submittedName>
</protein>
<proteinExistence type="predicted"/>
<dbReference type="PATRIC" id="fig|1439726.3.peg.1382"/>
<dbReference type="AlphaFoldDB" id="A0A1E3H4X1"/>
<evidence type="ECO:0000259" key="5">
    <source>
        <dbReference type="PROSITE" id="PS50975"/>
    </source>
</evidence>
<organism evidence="6 7">
    <name type="scientific">Methylobrevis pamukkalensis</name>
    <dbReference type="NCBI Taxonomy" id="1439726"/>
    <lineage>
        <taxon>Bacteria</taxon>
        <taxon>Pseudomonadati</taxon>
        <taxon>Pseudomonadota</taxon>
        <taxon>Alphaproteobacteria</taxon>
        <taxon>Hyphomicrobiales</taxon>
        <taxon>Pleomorphomonadaceae</taxon>
        <taxon>Methylobrevis</taxon>
    </lineage>
</organism>
<evidence type="ECO:0000313" key="6">
    <source>
        <dbReference type="EMBL" id="ODN71362.1"/>
    </source>
</evidence>
<comment type="caution">
    <text evidence="6">The sequence shown here is derived from an EMBL/GenBank/DDBJ whole genome shotgun (WGS) entry which is preliminary data.</text>
</comment>
<feature type="domain" description="ATP-grasp" evidence="5">
    <location>
        <begin position="118"/>
        <end position="297"/>
    </location>
</feature>
<gene>
    <name evidence="6" type="primary">lysX</name>
    <name evidence="6" type="ORF">A6302_01314</name>
</gene>
<dbReference type="EC" id="6.3.2.-" evidence="6"/>
<evidence type="ECO:0000256" key="3">
    <source>
        <dbReference type="ARBA" id="ARBA00022840"/>
    </source>
</evidence>
<dbReference type="EMBL" id="MCRJ01000023">
    <property type="protein sequence ID" value="ODN71362.1"/>
    <property type="molecule type" value="Genomic_DNA"/>
</dbReference>
<dbReference type="PANTHER" id="PTHR21621">
    <property type="entry name" value="RIBOSOMAL PROTEIN S6 MODIFICATION PROTEIN"/>
    <property type="match status" value="1"/>
</dbReference>
<dbReference type="Pfam" id="PF08443">
    <property type="entry name" value="RimK"/>
    <property type="match status" value="1"/>
</dbReference>
<reference evidence="6 7" key="1">
    <citation type="submission" date="2016-07" db="EMBL/GenBank/DDBJ databases">
        <title>Draft Genome Sequence of Methylobrevis pamukkalensis PK2.</title>
        <authorList>
            <person name="Vasilenko O.V."/>
            <person name="Doronina N.V."/>
            <person name="Shmareva M.N."/>
            <person name="Tarlachkov S.V."/>
            <person name="Mustakhimov I."/>
            <person name="Trotsenko Y.A."/>
        </authorList>
    </citation>
    <scope>NUCLEOTIDE SEQUENCE [LARGE SCALE GENOMIC DNA]</scope>
    <source>
        <strain evidence="6 7">PK2</strain>
    </source>
</reference>
<dbReference type="OrthoDB" id="9786585at2"/>
<dbReference type="GO" id="GO:0005524">
    <property type="term" value="F:ATP binding"/>
    <property type="evidence" value="ECO:0007669"/>
    <property type="project" value="UniProtKB-UniRule"/>
</dbReference>
<dbReference type="InterPro" id="IPR011761">
    <property type="entry name" value="ATP-grasp"/>
</dbReference>
<evidence type="ECO:0000256" key="2">
    <source>
        <dbReference type="ARBA" id="ARBA00022741"/>
    </source>
</evidence>
<dbReference type="GO" id="GO:0016879">
    <property type="term" value="F:ligase activity, forming carbon-nitrogen bonds"/>
    <property type="evidence" value="ECO:0007669"/>
    <property type="project" value="TreeGrafter"/>
</dbReference>
<sequence length="312" mass="32571">MPPSTDEPSPRHGGVVLFTEARDWHLRRIRAAFARRGIEPVTVPLRAVSFDLSAPFPVQIPGLGGARPRAVLVRGVTAGSFEAITLRLGVLHALAAEGVPVWNRGAAIERCVDKSAASLAFARAGLPAPPTFVTEDPAAAAAHVAARARPIVLKPLFGSQGKGIRLLHGPDDLPPPDEVEGVYYLQDFVAPTGDGFRDHRVFVSGGRVLAAMTRASDGFVTNMHQGATPLAWTPSAQAAALAVAAVAAVGADFAGVDMIADADGRHLLLEVNSMPSWKGLQSVSTVDIAACLVDNFLEASGLADLSHVRGDA</sequence>
<name>A0A1E3H4X1_9HYPH</name>